<accession>A0A0S4LNC2</accession>
<dbReference type="STRING" id="1742973.COMA2_240040"/>
<reference evidence="2" key="1">
    <citation type="submission" date="2015-10" db="EMBL/GenBank/DDBJ databases">
        <authorList>
            <person name="Luecker S."/>
            <person name="Luecker S."/>
        </authorList>
    </citation>
    <scope>NUCLEOTIDE SEQUENCE [LARGE SCALE GENOMIC DNA]</scope>
</reference>
<dbReference type="EMBL" id="CZPZ01000017">
    <property type="protein sequence ID" value="CUS36578.1"/>
    <property type="molecule type" value="Genomic_DNA"/>
</dbReference>
<protein>
    <submittedName>
        <fullName evidence="1">Uncharacterized protein</fullName>
    </submittedName>
</protein>
<proteinExistence type="predicted"/>
<dbReference type="AlphaFoldDB" id="A0A0S4LNC2"/>
<gene>
    <name evidence="1" type="ORF">COMA2_240040</name>
</gene>
<organism evidence="1 2">
    <name type="scientific">Candidatus Nitrospira nitrificans</name>
    <dbReference type="NCBI Taxonomy" id="1742973"/>
    <lineage>
        <taxon>Bacteria</taxon>
        <taxon>Pseudomonadati</taxon>
        <taxon>Nitrospirota</taxon>
        <taxon>Nitrospiria</taxon>
        <taxon>Nitrospirales</taxon>
        <taxon>Nitrospiraceae</taxon>
        <taxon>Nitrospira</taxon>
    </lineage>
</organism>
<keyword evidence="2" id="KW-1185">Reference proteome</keyword>
<name>A0A0S4LNC2_9BACT</name>
<evidence type="ECO:0000313" key="2">
    <source>
        <dbReference type="Proteomes" id="UP000198736"/>
    </source>
</evidence>
<sequence>MLKKSASVIPRLAEAASRGRSHRLVVGEAYLVKRAEAVALVELRFLALGFAAPSVDAAARRARWGGRVKCRPF</sequence>
<dbReference type="Proteomes" id="UP000198736">
    <property type="component" value="Unassembled WGS sequence"/>
</dbReference>
<evidence type="ECO:0000313" key="1">
    <source>
        <dbReference type="EMBL" id="CUS36578.1"/>
    </source>
</evidence>